<dbReference type="EMBL" id="CYHF01000010">
    <property type="protein sequence ID" value="CUA99746.1"/>
    <property type="molecule type" value="Genomic_DNA"/>
</dbReference>
<protein>
    <submittedName>
        <fullName evidence="1">Uncharacterized protein</fullName>
    </submittedName>
</protein>
<dbReference type="AlphaFoldDB" id="A0A0K6I9E9"/>
<dbReference type="STRING" id="339866.GCA_001418255_02641"/>
<sequence>MAAGRVDGRAMFVAFAFRGGVIRPISARYMHAKEASNYETSP</sequence>
<organism evidence="1 2">
    <name type="scientific">Thiomonas bhubaneswarensis</name>
    <dbReference type="NCBI Taxonomy" id="339866"/>
    <lineage>
        <taxon>Bacteria</taxon>
        <taxon>Pseudomonadati</taxon>
        <taxon>Pseudomonadota</taxon>
        <taxon>Betaproteobacteria</taxon>
        <taxon>Burkholderiales</taxon>
        <taxon>Thiomonas</taxon>
    </lineage>
</organism>
<name>A0A0K6I9E9_9BURK</name>
<keyword evidence="2" id="KW-1185">Reference proteome</keyword>
<evidence type="ECO:0000313" key="2">
    <source>
        <dbReference type="Proteomes" id="UP000183649"/>
    </source>
</evidence>
<gene>
    <name evidence="1" type="ORF">Ga0061069_11081</name>
</gene>
<accession>A0A0K6I9E9</accession>
<evidence type="ECO:0000313" key="1">
    <source>
        <dbReference type="EMBL" id="CUA99746.1"/>
    </source>
</evidence>
<proteinExistence type="predicted"/>
<reference evidence="2" key="1">
    <citation type="submission" date="2015-08" db="EMBL/GenBank/DDBJ databases">
        <authorList>
            <person name="Varghese N."/>
        </authorList>
    </citation>
    <scope>NUCLEOTIDE SEQUENCE [LARGE SCALE GENOMIC DNA]</scope>
    <source>
        <strain evidence="2">DSM 18181</strain>
    </source>
</reference>
<dbReference type="Proteomes" id="UP000183649">
    <property type="component" value="Unassembled WGS sequence"/>
</dbReference>